<feature type="binding site" evidence="6">
    <location>
        <position position="14"/>
    </location>
    <ligand>
        <name>ATP</name>
        <dbReference type="ChEBI" id="CHEBI:30616"/>
    </ligand>
</feature>
<dbReference type="InterPro" id="IPR043129">
    <property type="entry name" value="ATPase_NBD"/>
</dbReference>
<reference evidence="8 9" key="1">
    <citation type="submission" date="2015-01" db="EMBL/GenBank/DDBJ databases">
        <title>Desulfovibrio sp. JC271 draft genome sequence.</title>
        <authorList>
            <person name="Shivani Y."/>
            <person name="Subhash Y."/>
            <person name="Sasikala C."/>
            <person name="Ramana C.V."/>
        </authorList>
    </citation>
    <scope>NUCLEOTIDE SEQUENCE [LARGE SCALE GENOMIC DNA]</scope>
    <source>
        <strain evidence="8 9">JC271</strain>
    </source>
</reference>
<dbReference type="InterPro" id="IPR004372">
    <property type="entry name" value="Ac/propionate_kinase"/>
</dbReference>
<dbReference type="GO" id="GO:0005524">
    <property type="term" value="F:ATP binding"/>
    <property type="evidence" value="ECO:0007669"/>
    <property type="project" value="UniProtKB-KW"/>
</dbReference>
<accession>A0A1B7XGB0</accession>
<evidence type="ECO:0000256" key="7">
    <source>
        <dbReference type="RuleBase" id="RU003835"/>
    </source>
</evidence>
<dbReference type="PROSITE" id="PS01076">
    <property type="entry name" value="ACETATE_KINASE_2"/>
    <property type="match status" value="1"/>
</dbReference>
<dbReference type="PANTHER" id="PTHR21060:SF15">
    <property type="entry name" value="ACETATE KINASE-RELATED"/>
    <property type="match status" value="1"/>
</dbReference>
<evidence type="ECO:0000256" key="1">
    <source>
        <dbReference type="ARBA" id="ARBA00008748"/>
    </source>
</evidence>
<dbReference type="NCBIfam" id="TIGR00016">
    <property type="entry name" value="ackA"/>
    <property type="match status" value="1"/>
</dbReference>
<dbReference type="HAMAP" id="MF_00020">
    <property type="entry name" value="Acetate_kinase"/>
    <property type="match status" value="1"/>
</dbReference>
<evidence type="ECO:0000256" key="6">
    <source>
        <dbReference type="HAMAP-Rule" id="MF_00020"/>
    </source>
</evidence>
<comment type="similarity">
    <text evidence="1 6 7">Belongs to the acetokinase family.</text>
</comment>
<dbReference type="Pfam" id="PF00871">
    <property type="entry name" value="Acetate_kinase"/>
    <property type="match status" value="1"/>
</dbReference>
<keyword evidence="3 6" id="KW-0547">Nucleotide-binding</keyword>
<dbReference type="Proteomes" id="UP000091979">
    <property type="component" value="Unassembled WGS sequence"/>
</dbReference>
<proteinExistence type="inferred from homology"/>
<feature type="binding site" evidence="6">
    <location>
        <begin position="286"/>
        <end position="288"/>
    </location>
    <ligand>
        <name>ATP</name>
        <dbReference type="ChEBI" id="CHEBI:30616"/>
    </ligand>
</feature>
<feature type="binding site" evidence="6">
    <location>
        <begin position="334"/>
        <end position="338"/>
    </location>
    <ligand>
        <name>ATP</name>
        <dbReference type="ChEBI" id="CHEBI:30616"/>
    </ligand>
</feature>
<feature type="binding site" evidence="6">
    <location>
        <position position="387"/>
    </location>
    <ligand>
        <name>Mg(2+)</name>
        <dbReference type="ChEBI" id="CHEBI:18420"/>
    </ligand>
</feature>
<keyword evidence="6" id="KW-0963">Cytoplasm</keyword>
<dbReference type="PANTHER" id="PTHR21060">
    <property type="entry name" value="ACETATE KINASE"/>
    <property type="match status" value="1"/>
</dbReference>
<evidence type="ECO:0000256" key="2">
    <source>
        <dbReference type="ARBA" id="ARBA00022679"/>
    </source>
</evidence>
<evidence type="ECO:0000256" key="5">
    <source>
        <dbReference type="ARBA" id="ARBA00022840"/>
    </source>
</evidence>
<comment type="subcellular location">
    <subcellularLocation>
        <location evidence="6">Cytoplasm</location>
    </subcellularLocation>
</comment>
<keyword evidence="6" id="KW-0460">Magnesium</keyword>
<dbReference type="STRING" id="1560234.SP90_05590"/>
<feature type="site" description="Transition state stabilizer" evidence="6">
    <location>
        <position position="184"/>
    </location>
</feature>
<dbReference type="GO" id="GO:0006085">
    <property type="term" value="P:acetyl-CoA biosynthetic process"/>
    <property type="evidence" value="ECO:0007669"/>
    <property type="project" value="UniProtKB-UniRule"/>
</dbReference>
<dbReference type="SUPFAM" id="SSF53067">
    <property type="entry name" value="Actin-like ATPase domain"/>
    <property type="match status" value="2"/>
</dbReference>
<dbReference type="InterPro" id="IPR023865">
    <property type="entry name" value="Aliphatic_acid_kinase_CS"/>
</dbReference>
<dbReference type="EC" id="2.7.2.1" evidence="6"/>
<dbReference type="CDD" id="cd24010">
    <property type="entry name" value="ASKHA_NBD_AcK_PK"/>
    <property type="match status" value="1"/>
</dbReference>
<dbReference type="GO" id="GO:0008776">
    <property type="term" value="F:acetate kinase activity"/>
    <property type="evidence" value="ECO:0007669"/>
    <property type="project" value="UniProtKB-UniRule"/>
</dbReference>
<dbReference type="PIRSF" id="PIRSF000722">
    <property type="entry name" value="Acetate_prop_kin"/>
    <property type="match status" value="1"/>
</dbReference>
<comment type="pathway">
    <text evidence="6">Metabolic intermediate biosynthesis; acetyl-CoA biosynthesis; acetyl-CoA from acetate: step 1/2.</text>
</comment>
<dbReference type="GO" id="GO:0000287">
    <property type="term" value="F:magnesium ion binding"/>
    <property type="evidence" value="ECO:0007669"/>
    <property type="project" value="UniProtKB-UniRule"/>
</dbReference>
<keyword evidence="4 6" id="KW-0418">Kinase</keyword>
<evidence type="ECO:0000256" key="4">
    <source>
        <dbReference type="ARBA" id="ARBA00022777"/>
    </source>
</evidence>
<organism evidence="8 9">
    <name type="scientific">Halodesulfovibrio spirochaetisodalis</name>
    <dbReference type="NCBI Taxonomy" id="1560234"/>
    <lineage>
        <taxon>Bacteria</taxon>
        <taxon>Pseudomonadati</taxon>
        <taxon>Thermodesulfobacteriota</taxon>
        <taxon>Desulfovibrionia</taxon>
        <taxon>Desulfovibrionales</taxon>
        <taxon>Desulfovibrionaceae</taxon>
        <taxon>Halodesulfovibrio</taxon>
    </lineage>
</organism>
<keyword evidence="9" id="KW-1185">Reference proteome</keyword>
<keyword evidence="6" id="KW-0479">Metal-binding</keyword>
<keyword evidence="5 6" id="KW-0067">ATP-binding</keyword>
<comment type="caution">
    <text evidence="8">The sequence shown here is derived from an EMBL/GenBank/DDBJ whole genome shotgun (WGS) entry which is preliminary data.</text>
</comment>
<keyword evidence="2 6" id="KW-0808">Transferase</keyword>
<dbReference type="PRINTS" id="PR00471">
    <property type="entry name" value="ACETATEKNASE"/>
</dbReference>
<evidence type="ECO:0000256" key="3">
    <source>
        <dbReference type="ARBA" id="ARBA00022741"/>
    </source>
</evidence>
<comment type="catalytic activity">
    <reaction evidence="6">
        <text>acetate + ATP = acetyl phosphate + ADP</text>
        <dbReference type="Rhea" id="RHEA:11352"/>
        <dbReference type="ChEBI" id="CHEBI:22191"/>
        <dbReference type="ChEBI" id="CHEBI:30089"/>
        <dbReference type="ChEBI" id="CHEBI:30616"/>
        <dbReference type="ChEBI" id="CHEBI:456216"/>
        <dbReference type="EC" id="2.7.2.1"/>
    </reaction>
</comment>
<dbReference type="UniPathway" id="UPA00340">
    <property type="reaction ID" value="UER00458"/>
</dbReference>
<dbReference type="GO" id="GO:0006083">
    <property type="term" value="P:acetate metabolic process"/>
    <property type="evidence" value="ECO:0007669"/>
    <property type="project" value="TreeGrafter"/>
</dbReference>
<dbReference type="RefSeq" id="WP_066853439.1">
    <property type="nucleotide sequence ID" value="NZ_JXMS01000007.1"/>
</dbReference>
<comment type="function">
    <text evidence="6">Catalyzes the formation of acetyl phosphate from acetate and ATP. Can also catalyze the reverse reaction.</text>
</comment>
<dbReference type="InterPro" id="IPR000890">
    <property type="entry name" value="Aliphatic_acid_kin_short-chain"/>
</dbReference>
<comment type="subunit">
    <text evidence="6">Homodimer.</text>
</comment>
<feature type="active site" description="Proton donor/acceptor" evidence="6">
    <location>
        <position position="152"/>
    </location>
</feature>
<sequence length="400" mass="43527">MNVLVINAGSSSLKFQLINMENETALCSGLVERIGQEMGKLVNKLAPDTDAERKVVIDAPFPDHETAMKRVIDLLTDEKDGVIKDKAEISAIGHRVLLGGEEIKESVKVDDNVKEIIRKYIPLGPLHNPANLAGIEVCETLLPGTPNVGVFDTEFHQTMPEKAYLYPLPYDLYEDLKIRRYGFHGTSHRFVAKQAAKFLGKAPEDVNLVICHLGNGCSMSAVKAGKCVDTTMGITPLEGLMMGTRCGDIDPALVPFIMDRKGLTGAEVDNLMNKQSGLFGICGMSDMRDIHAAVEKGDAKAKTALDMFVYRIKKYVGSFIAALGNVDAVVFTAGIGENDDIVREMVCADMELFGIKIDLEENATRRGTERSLNAGGQTEVLIIPTNEELEIAQATVKVLG</sequence>
<dbReference type="OrthoDB" id="9802453at2"/>
<dbReference type="AlphaFoldDB" id="A0A1B7XGB0"/>
<evidence type="ECO:0000313" key="8">
    <source>
        <dbReference type="EMBL" id="OBQ54525.1"/>
    </source>
</evidence>
<comment type="cofactor">
    <cofactor evidence="6">
        <name>Mg(2+)</name>
        <dbReference type="ChEBI" id="CHEBI:18420"/>
    </cofactor>
    <cofactor evidence="6">
        <name>Mn(2+)</name>
        <dbReference type="ChEBI" id="CHEBI:29035"/>
    </cofactor>
    <text evidence="6">Mg(2+). Can also accept Mn(2+).</text>
</comment>
<dbReference type="GO" id="GO:0005737">
    <property type="term" value="C:cytoplasm"/>
    <property type="evidence" value="ECO:0007669"/>
    <property type="project" value="UniProtKB-SubCell"/>
</dbReference>
<evidence type="ECO:0000313" key="9">
    <source>
        <dbReference type="Proteomes" id="UP000091979"/>
    </source>
</evidence>
<gene>
    <name evidence="6" type="primary">ackA</name>
    <name evidence="8" type="ORF">SP90_05590</name>
</gene>
<dbReference type="PROSITE" id="PS01075">
    <property type="entry name" value="ACETATE_KINASE_1"/>
    <property type="match status" value="1"/>
</dbReference>
<feature type="binding site" evidence="6">
    <location>
        <position position="7"/>
    </location>
    <ligand>
        <name>Mg(2+)</name>
        <dbReference type="ChEBI" id="CHEBI:18420"/>
    </ligand>
</feature>
<dbReference type="PATRIC" id="fig|1560234.3.peg.3093"/>
<feature type="site" description="Transition state stabilizer" evidence="6">
    <location>
        <position position="245"/>
    </location>
</feature>
<name>A0A1B7XGB0_9BACT</name>
<protein>
    <recommendedName>
        <fullName evidence="6">Acetate kinase</fullName>
        <ecNumber evidence="6">2.7.2.1</ecNumber>
    </recommendedName>
    <alternativeName>
        <fullName evidence="6">Acetokinase</fullName>
    </alternativeName>
</protein>
<dbReference type="EMBL" id="JXMS01000007">
    <property type="protein sequence ID" value="OBQ54525.1"/>
    <property type="molecule type" value="Genomic_DNA"/>
</dbReference>
<feature type="binding site" evidence="6">
    <location>
        <position position="95"/>
    </location>
    <ligand>
        <name>substrate</name>
    </ligand>
</feature>
<dbReference type="Gene3D" id="3.30.420.40">
    <property type="match status" value="2"/>
</dbReference>
<feature type="binding site" evidence="6">
    <location>
        <begin position="212"/>
        <end position="216"/>
    </location>
    <ligand>
        <name>ATP</name>
        <dbReference type="ChEBI" id="CHEBI:30616"/>
    </ligand>
</feature>